<sequence length="1514" mass="159271">MRQSVPWSVKGVGPDARETAKELARRSGMTLGQWLNAMIAEQTSEREEQADAGAAASSPLASLASRLAEIDRRSSSTASAAAPAVAASAREVAGGAGFEPKQAFERVRATESRTADLIEGLMRRNADNEARTAQLIETLARSNREAETKTANALAAVAKWIEAAERAPKAAESTEAAAAVRAVAGRLDQIEAKLPKVEEPGTSPIKAAIDKLDERLSGLMGQKPAVSREDALARDAAELERRLGGLAEQMAASPRPAQPEPAAYTRPAQPEPAAYTRPAQPEPAAYTRPVQPEPTPSYPRPALPETERGEHAARIESKLSRILDTLSDRRTGEVAPPAAKPITLDRAIDEISTRQRILDGDTARAEPAWPPRPIRPPQDPAALAYASGLDGVKSQIASLTREIAELRQAGRPQQPDLAKDPAITALRDDIGAVSRGLESLASQGGLDALESRIAWMADRIEELRQDGASEVALRTVEGHLGEIARGLSRLAIPDFARLEDELGAISGRLDRIAARGADASAIELLHRRIEEMARLVADPGRFEEDLQAISDKLDRIAAQAADLSPLDKLHRQLEEMLNAAPEPGRVEGDLRTISGKLDRIAAQTVDLSPLDRLNDRLAEMLSTAPDPGRVEGDLRTISGKLDRLAAQATDPSAIEKLHRRFDDIARQPAADLARLEGNLKGISSKLDVIAASGLDPDLVEALTRRLEQASRTSIGQQAAGLAADPAIAALRQDLAEVSRALAASATTEGLDALESRIAGLADRIDELRSAGASESLLRSVEGQLAEIARSLPRLAVPDMAGMQSDIRAIAGKLDLLASRGVDVAAIQRLQAQAEEIRDLVGEAVRPQAIEALAGRMDELGRRLDRIDAALARQAPQAAAPLEAMISQLAEKLDRAQRPGADERSLDALEQQINRMAERLEAAGSRPPDLGGIERSLADLFAQLRETRADALDAADDAAARAVRDAVAQLPDQSAVLSEDVYRHLADIRSTQDQLGRRTEVTLDAVQTTLERLAERMGQLERDSSAPIGQAVAEPPAPRRPEPAPEPIAAATPAFDGASALADLSLDMPLEPGTGGPRPAAQPAVDPSFGRAVAAAASNPDARRTEFIQAARRAAQAAALEAQAMAQRGGAEIAPEAAEPERETPVEAAPARRRSAARAGLGNRLRRRRVPILLGLAAVVMALGAYQVYDHMASSGEGTSAVRPTAAPAPAPDQPGVSAPLPAPSGTQPPADAAPKPQGALPAPDATAAAAPVPGPPAPAAPAADAGRPSAAVAPINPGVPSLGTAMLPPPDAAAPAAAADTLPARLQQAVKAEDPRALFDLATRLAAGGADADLKAAAQLYQRSGDKGFVPAQYRLGSMYEKGMGVAKDLDLARTWYQRAAAGGNIKAMHNLAVLYAEGAVDGKPDYAAAARWFRQAAERGLRDSEYNYAILVARGLGSTPDLPEAYKWFSLAAAQGDPDAGKKRDDVARRLDAATLAAQKAAVAGFKPQEAPAMANEATLPPASWATASREGA</sequence>
<organism evidence="2 3">
    <name type="scientific">Labrys wisconsinensis</name>
    <dbReference type="NCBI Taxonomy" id="425677"/>
    <lineage>
        <taxon>Bacteria</taxon>
        <taxon>Pseudomonadati</taxon>
        <taxon>Pseudomonadota</taxon>
        <taxon>Alphaproteobacteria</taxon>
        <taxon>Hyphomicrobiales</taxon>
        <taxon>Xanthobacteraceae</taxon>
        <taxon>Labrys</taxon>
    </lineage>
</organism>
<dbReference type="Gene3D" id="1.25.40.10">
    <property type="entry name" value="Tetratricopeptide repeat domain"/>
    <property type="match status" value="1"/>
</dbReference>
<dbReference type="SUPFAM" id="SSF81901">
    <property type="entry name" value="HCP-like"/>
    <property type="match status" value="1"/>
</dbReference>
<reference evidence="2 3" key="1">
    <citation type="submission" date="2023-07" db="EMBL/GenBank/DDBJ databases">
        <title>Genomic Encyclopedia of Type Strains, Phase IV (KMG-IV): sequencing the most valuable type-strain genomes for metagenomic binning, comparative biology and taxonomic classification.</title>
        <authorList>
            <person name="Goeker M."/>
        </authorList>
    </citation>
    <scope>NUCLEOTIDE SEQUENCE [LARGE SCALE GENOMIC DNA]</scope>
    <source>
        <strain evidence="2 3">DSM 19619</strain>
    </source>
</reference>
<feature type="compositionally biased region" description="Pro residues" evidence="1">
    <location>
        <begin position="291"/>
        <end position="302"/>
    </location>
</feature>
<dbReference type="EMBL" id="JAUSVX010000012">
    <property type="protein sequence ID" value="MDQ0472353.1"/>
    <property type="molecule type" value="Genomic_DNA"/>
</dbReference>
<dbReference type="RefSeq" id="WP_307279070.1">
    <property type="nucleotide sequence ID" value="NZ_JAUSVX010000012.1"/>
</dbReference>
<dbReference type="SMART" id="SM00671">
    <property type="entry name" value="SEL1"/>
    <property type="match status" value="4"/>
</dbReference>
<dbReference type="InterPro" id="IPR052945">
    <property type="entry name" value="Mitotic_Regulator"/>
</dbReference>
<dbReference type="InterPro" id="IPR011990">
    <property type="entry name" value="TPR-like_helical_dom_sf"/>
</dbReference>
<comment type="caution">
    <text evidence="2">The sequence shown here is derived from an EMBL/GenBank/DDBJ whole genome shotgun (WGS) entry which is preliminary data.</text>
</comment>
<evidence type="ECO:0000313" key="2">
    <source>
        <dbReference type="EMBL" id="MDQ0472353.1"/>
    </source>
</evidence>
<dbReference type="InterPro" id="IPR006597">
    <property type="entry name" value="Sel1-like"/>
</dbReference>
<proteinExistence type="predicted"/>
<protein>
    <submittedName>
        <fullName evidence="2">Localization factor PodJL</fullName>
    </submittedName>
</protein>
<dbReference type="PANTHER" id="PTHR43628">
    <property type="entry name" value="ACTIVATOR OF C KINASE PROTEIN 1-RELATED"/>
    <property type="match status" value="1"/>
</dbReference>
<name>A0ABU0JDJ7_9HYPH</name>
<feature type="region of interest" description="Disordered" evidence="1">
    <location>
        <begin position="247"/>
        <end position="311"/>
    </location>
</feature>
<evidence type="ECO:0000256" key="1">
    <source>
        <dbReference type="SAM" id="MobiDB-lite"/>
    </source>
</evidence>
<feature type="region of interest" description="Disordered" evidence="1">
    <location>
        <begin position="1493"/>
        <end position="1514"/>
    </location>
</feature>
<dbReference type="Pfam" id="PF08238">
    <property type="entry name" value="Sel1"/>
    <property type="match status" value="4"/>
</dbReference>
<evidence type="ECO:0000313" key="3">
    <source>
        <dbReference type="Proteomes" id="UP001242480"/>
    </source>
</evidence>
<gene>
    <name evidence="2" type="ORF">QO011_005382</name>
</gene>
<dbReference type="Proteomes" id="UP001242480">
    <property type="component" value="Unassembled WGS sequence"/>
</dbReference>
<feature type="region of interest" description="Disordered" evidence="1">
    <location>
        <begin position="1129"/>
        <end position="1155"/>
    </location>
</feature>
<feature type="region of interest" description="Disordered" evidence="1">
    <location>
        <begin position="1"/>
        <end position="23"/>
    </location>
</feature>
<feature type="region of interest" description="Disordered" evidence="1">
    <location>
        <begin position="1017"/>
        <end position="1049"/>
    </location>
</feature>
<feature type="compositionally biased region" description="Low complexity" evidence="1">
    <location>
        <begin position="1260"/>
        <end position="1271"/>
    </location>
</feature>
<feature type="region of interest" description="Disordered" evidence="1">
    <location>
        <begin position="1194"/>
        <end position="1271"/>
    </location>
</feature>
<accession>A0ABU0JDJ7</accession>
<dbReference type="PANTHER" id="PTHR43628:SF1">
    <property type="entry name" value="CHITIN SYNTHASE REGULATORY FACTOR 2-RELATED"/>
    <property type="match status" value="1"/>
</dbReference>
<keyword evidence="3" id="KW-1185">Reference proteome</keyword>
<feature type="compositionally biased region" description="Low complexity" evidence="1">
    <location>
        <begin position="1239"/>
        <end position="1251"/>
    </location>
</feature>